<dbReference type="SUPFAM" id="SSF53756">
    <property type="entry name" value="UDP-Glycosyltransferase/glycogen phosphorylase"/>
    <property type="match status" value="1"/>
</dbReference>
<dbReference type="InterPro" id="IPR007152">
    <property type="entry name" value="DUF354"/>
</dbReference>
<dbReference type="Pfam" id="PF04007">
    <property type="entry name" value="DUF354"/>
    <property type="match status" value="1"/>
</dbReference>
<dbReference type="EMBL" id="MWPH01000002">
    <property type="protein sequence ID" value="OVE84088.1"/>
    <property type="molecule type" value="Genomic_DNA"/>
</dbReference>
<name>A0A202E7H2_9EURY</name>
<evidence type="ECO:0000313" key="1">
    <source>
        <dbReference type="EMBL" id="OVE84088.1"/>
    </source>
</evidence>
<reference evidence="1 2" key="1">
    <citation type="submission" date="2017-02" db="EMBL/GenBank/DDBJ databases">
        <title>Natronthermophilus aegyptiacus gen. nov.,sp. nov., an aerobic, extremely halophilic alkalithermophilic archaeon isolated from the athalassohaline Wadi An Natrun, Egypt.</title>
        <authorList>
            <person name="Zhao B."/>
        </authorList>
    </citation>
    <scope>NUCLEOTIDE SEQUENCE [LARGE SCALE GENOMIC DNA]</scope>
    <source>
        <strain evidence="1 2">CGMCC 1.3597</strain>
    </source>
</reference>
<keyword evidence="2" id="KW-1185">Reference proteome</keyword>
<proteinExistence type="predicted"/>
<organism evidence="1 2">
    <name type="scientific">Natronolimnobius baerhuensis</name>
    <dbReference type="NCBI Taxonomy" id="253108"/>
    <lineage>
        <taxon>Archaea</taxon>
        <taxon>Methanobacteriati</taxon>
        <taxon>Methanobacteriota</taxon>
        <taxon>Stenosarchaea group</taxon>
        <taxon>Halobacteria</taxon>
        <taxon>Halobacteriales</taxon>
        <taxon>Natrialbaceae</taxon>
        <taxon>Natronolimnobius</taxon>
    </lineage>
</organism>
<sequence>MKVLFDVSHPAHVHLFKHAIRALEADGHEVLVLSREKDVTIQLLDSDEIDHLPISRIGTRKLSLLSEWLAREVRTIRLVKRFDPDVALCVMSPATAHAGRLLDCPVIAFNDSEPVKLASSLTLPFVDRLCTPTNFSVDYGDKHRTYDGYHELAYLHPDRFSPDPDSLRAFGVEPEKPYAVVRFVSWGAHHDIGQRGLSSEAKRELVSVLDEYGAVYISSERPLPEEFDSYRLPIPPERMHDLLYYADLYVGDSQTMATEAAVLGTPAVRSNTFAGDADMSNFVELEDEYGLLYSRSDADETIKLVRDLCELPALQETWSAKRARLVEEKIDVTEYMLEQIADVGGGA</sequence>
<dbReference type="Proteomes" id="UP000196084">
    <property type="component" value="Unassembled WGS sequence"/>
</dbReference>
<protein>
    <recommendedName>
        <fullName evidence="3">DUF354 domain-containing protein</fullName>
    </recommendedName>
</protein>
<dbReference type="PANTHER" id="PTHR39662">
    <property type="entry name" value="DUF354 DOMAIN-CONTAINING PROTEIN-RELATED"/>
    <property type="match status" value="1"/>
</dbReference>
<dbReference type="AlphaFoldDB" id="A0A202E7H2"/>
<evidence type="ECO:0000313" key="2">
    <source>
        <dbReference type="Proteomes" id="UP000196084"/>
    </source>
</evidence>
<comment type="caution">
    <text evidence="1">The sequence shown here is derived from an EMBL/GenBank/DDBJ whole genome shotgun (WGS) entry which is preliminary data.</text>
</comment>
<evidence type="ECO:0008006" key="3">
    <source>
        <dbReference type="Google" id="ProtNLM"/>
    </source>
</evidence>
<gene>
    <name evidence="1" type="ORF">B2G88_06545</name>
</gene>
<dbReference type="RefSeq" id="WP_054862522.1">
    <property type="nucleotide sequence ID" value="NZ_MWPH01000002.1"/>
</dbReference>
<dbReference type="OrthoDB" id="185087at2157"/>
<accession>A0A202E7H2</accession>
<dbReference type="PANTHER" id="PTHR39662:SF1">
    <property type="entry name" value="DUF354 DOMAIN-CONTAINING PROTEIN"/>
    <property type="match status" value="1"/>
</dbReference>
<dbReference type="PIRSF" id="PIRSF005357">
    <property type="entry name" value="UCP005357"/>
    <property type="match status" value="1"/>
</dbReference>